<dbReference type="GO" id="GO:0015940">
    <property type="term" value="P:pantothenate biosynthetic process"/>
    <property type="evidence" value="ECO:0007669"/>
    <property type="project" value="UniProtKB-KW"/>
</dbReference>
<feature type="domain" description="Ketopantoate reductase C-terminal" evidence="12">
    <location>
        <begin position="174"/>
        <end position="294"/>
    </location>
</feature>
<evidence type="ECO:0000256" key="1">
    <source>
        <dbReference type="ARBA" id="ARBA00004994"/>
    </source>
</evidence>
<dbReference type="PANTHER" id="PTHR21708:SF26">
    <property type="entry name" value="2-DEHYDROPANTOATE 2-REDUCTASE"/>
    <property type="match status" value="1"/>
</dbReference>
<dbReference type="AlphaFoldDB" id="A0A975C1J7"/>
<dbReference type="InterPro" id="IPR013332">
    <property type="entry name" value="KPR_N"/>
</dbReference>
<dbReference type="InterPro" id="IPR008927">
    <property type="entry name" value="6-PGluconate_DH-like_C_sf"/>
</dbReference>
<evidence type="ECO:0000256" key="8">
    <source>
        <dbReference type="ARBA" id="ARBA00032024"/>
    </source>
</evidence>
<dbReference type="InterPro" id="IPR036291">
    <property type="entry name" value="NAD(P)-bd_dom_sf"/>
</dbReference>
<evidence type="ECO:0000259" key="12">
    <source>
        <dbReference type="Pfam" id="PF08546"/>
    </source>
</evidence>
<dbReference type="Gene3D" id="1.10.1040.10">
    <property type="entry name" value="N-(1-d-carboxylethyl)-l-norvaline Dehydrogenase, domain 2"/>
    <property type="match status" value="1"/>
</dbReference>
<reference evidence="13" key="1">
    <citation type="submission" date="2020-09" db="EMBL/GenBank/DDBJ databases">
        <title>Brevundimonas sp. LVF2 isolated from a puddle in Goettingen, Germany.</title>
        <authorList>
            <person name="Friedrich I."/>
            <person name="Klassen A."/>
            <person name="Hannes N."/>
            <person name="Schneider D."/>
            <person name="Hertel R."/>
            <person name="Daniel R."/>
        </authorList>
    </citation>
    <scope>NUCLEOTIDE SEQUENCE</scope>
    <source>
        <strain evidence="13">LVF2</strain>
    </source>
</reference>
<keyword evidence="5 10" id="KW-0566">Pantothenate biosynthesis</keyword>
<dbReference type="Pfam" id="PF08546">
    <property type="entry name" value="ApbA_C"/>
    <property type="match status" value="1"/>
</dbReference>
<dbReference type="EMBL" id="CP062222">
    <property type="protein sequence ID" value="QTC91805.1"/>
    <property type="molecule type" value="Genomic_DNA"/>
</dbReference>
<dbReference type="KEGG" id="bgoe:IFJ75_02410"/>
<gene>
    <name evidence="13" type="ORF">IFJ75_02410</name>
</gene>
<comment type="function">
    <text evidence="10">Catalyzes the NADPH-dependent reduction of ketopantoate into pantoic acid.</text>
</comment>
<dbReference type="RefSeq" id="WP_207870978.1">
    <property type="nucleotide sequence ID" value="NZ_CP062222.1"/>
</dbReference>
<dbReference type="SUPFAM" id="SSF51735">
    <property type="entry name" value="NAD(P)-binding Rossmann-fold domains"/>
    <property type="match status" value="1"/>
</dbReference>
<evidence type="ECO:0000256" key="3">
    <source>
        <dbReference type="ARBA" id="ARBA00013014"/>
    </source>
</evidence>
<dbReference type="EC" id="1.1.1.169" evidence="3 10"/>
<dbReference type="Proteomes" id="UP000663918">
    <property type="component" value="Chromosome"/>
</dbReference>
<keyword evidence="6 10" id="KW-0521">NADP</keyword>
<keyword evidence="14" id="KW-1185">Reference proteome</keyword>
<proteinExistence type="inferred from homology"/>
<comment type="catalytic activity">
    <reaction evidence="9 10">
        <text>(R)-pantoate + NADP(+) = 2-dehydropantoate + NADPH + H(+)</text>
        <dbReference type="Rhea" id="RHEA:16233"/>
        <dbReference type="ChEBI" id="CHEBI:11561"/>
        <dbReference type="ChEBI" id="CHEBI:15378"/>
        <dbReference type="ChEBI" id="CHEBI:15980"/>
        <dbReference type="ChEBI" id="CHEBI:57783"/>
        <dbReference type="ChEBI" id="CHEBI:58349"/>
        <dbReference type="EC" id="1.1.1.169"/>
    </reaction>
</comment>
<evidence type="ECO:0000256" key="2">
    <source>
        <dbReference type="ARBA" id="ARBA00007870"/>
    </source>
</evidence>
<evidence type="ECO:0000256" key="6">
    <source>
        <dbReference type="ARBA" id="ARBA00022857"/>
    </source>
</evidence>
<comment type="similarity">
    <text evidence="2 10">Belongs to the ketopantoate reductase family.</text>
</comment>
<comment type="pathway">
    <text evidence="1 10">Cofactor biosynthesis; (R)-pantothenate biosynthesis; (R)-pantoate from 3-methyl-2-oxobutanoate: step 2/2.</text>
</comment>
<dbReference type="NCBIfam" id="NF005091">
    <property type="entry name" value="PRK06522.2-2"/>
    <property type="match status" value="1"/>
</dbReference>
<feature type="domain" description="Ketopantoate reductase N-terminal" evidence="11">
    <location>
        <begin position="8"/>
        <end position="150"/>
    </location>
</feature>
<protein>
    <recommendedName>
        <fullName evidence="4 10">2-dehydropantoate 2-reductase</fullName>
        <ecNumber evidence="3 10">1.1.1.169</ecNumber>
    </recommendedName>
    <alternativeName>
        <fullName evidence="8 10">Ketopantoate reductase</fullName>
    </alternativeName>
</protein>
<evidence type="ECO:0000256" key="4">
    <source>
        <dbReference type="ARBA" id="ARBA00019465"/>
    </source>
</evidence>
<organism evidence="13 14">
    <name type="scientific">Brevundimonas goettingensis</name>
    <dbReference type="NCBI Taxonomy" id="2774190"/>
    <lineage>
        <taxon>Bacteria</taxon>
        <taxon>Pseudomonadati</taxon>
        <taxon>Pseudomonadota</taxon>
        <taxon>Alphaproteobacteria</taxon>
        <taxon>Caulobacterales</taxon>
        <taxon>Caulobacteraceae</taxon>
        <taxon>Brevundimonas</taxon>
    </lineage>
</organism>
<evidence type="ECO:0000256" key="7">
    <source>
        <dbReference type="ARBA" id="ARBA00023002"/>
    </source>
</evidence>
<dbReference type="InterPro" id="IPR003710">
    <property type="entry name" value="ApbA"/>
</dbReference>
<dbReference type="GO" id="GO:0005737">
    <property type="term" value="C:cytoplasm"/>
    <property type="evidence" value="ECO:0007669"/>
    <property type="project" value="TreeGrafter"/>
</dbReference>
<name>A0A975C1J7_9CAUL</name>
<dbReference type="Gene3D" id="3.40.50.720">
    <property type="entry name" value="NAD(P)-binding Rossmann-like Domain"/>
    <property type="match status" value="1"/>
</dbReference>
<evidence type="ECO:0000256" key="5">
    <source>
        <dbReference type="ARBA" id="ARBA00022655"/>
    </source>
</evidence>
<dbReference type="PANTHER" id="PTHR21708">
    <property type="entry name" value="PROBABLE 2-DEHYDROPANTOATE 2-REDUCTASE"/>
    <property type="match status" value="1"/>
</dbReference>
<accession>A0A975C1J7</accession>
<keyword evidence="7 10" id="KW-0560">Oxidoreductase</keyword>
<evidence type="ECO:0000313" key="14">
    <source>
        <dbReference type="Proteomes" id="UP000663918"/>
    </source>
</evidence>
<dbReference type="InterPro" id="IPR013328">
    <property type="entry name" value="6PGD_dom2"/>
</dbReference>
<evidence type="ECO:0000256" key="9">
    <source>
        <dbReference type="ARBA" id="ARBA00048793"/>
    </source>
</evidence>
<evidence type="ECO:0000259" key="11">
    <source>
        <dbReference type="Pfam" id="PF02558"/>
    </source>
</evidence>
<dbReference type="NCBIfam" id="TIGR00745">
    <property type="entry name" value="apbA_panE"/>
    <property type="match status" value="1"/>
</dbReference>
<evidence type="ECO:0000313" key="13">
    <source>
        <dbReference type="EMBL" id="QTC91805.1"/>
    </source>
</evidence>
<evidence type="ECO:0000256" key="10">
    <source>
        <dbReference type="RuleBase" id="RU362068"/>
    </source>
</evidence>
<dbReference type="GO" id="GO:0008677">
    <property type="term" value="F:2-dehydropantoate 2-reductase activity"/>
    <property type="evidence" value="ECO:0007669"/>
    <property type="project" value="UniProtKB-EC"/>
</dbReference>
<dbReference type="InterPro" id="IPR051402">
    <property type="entry name" value="KPR-Related"/>
</dbReference>
<dbReference type="Pfam" id="PF02558">
    <property type="entry name" value="ApbA"/>
    <property type="match status" value="1"/>
</dbReference>
<sequence>MTASKLSVAVVGPGAVGGTVAAWISLSPLVGDLTLCARSPLDRLVVEAPDGAIIEAAPRVVTDPGQITAPVDWVLVATKAYDVAAAAAWLKPLLGPRTRVAVLQNGVEHVERFTPFLPADRIVPVIVDVPAERTGPGRIQHRRNGTVTAPAGEAGEAFVALFAGSVIEGIVTDDFLTAAWTKLSLNCAGAINALTGEPGGVVRAEGVADLTRELVWECVRVGRAVGADLGDHIPDWVVERAMTSPADSVNSILGDRLAGRPMEWDARNGVIVRLGELHGIETPANGMASTLLAAVGWQLRS</sequence>
<dbReference type="InterPro" id="IPR013752">
    <property type="entry name" value="KPA_reductase"/>
</dbReference>
<dbReference type="SUPFAM" id="SSF48179">
    <property type="entry name" value="6-phosphogluconate dehydrogenase C-terminal domain-like"/>
    <property type="match status" value="1"/>
</dbReference>